<evidence type="ECO:0000259" key="3">
    <source>
        <dbReference type="SMART" id="SM01012"/>
    </source>
</evidence>
<evidence type="ECO:0000313" key="5">
    <source>
        <dbReference type="Proteomes" id="UP000325529"/>
    </source>
</evidence>
<sequence length="247" mass="25721">MPAAPHRASQSRSCAVPADTPGIPGLLSAAAQAGHGLPALSPSACAAALGLDGLTLCVLDRSGLELVWYDPADIVGIAFEDLQFTLGEGPTLDVARTGEPVLVPDLQALPGHRWPALLAALHRKLPRVAYSVPLSLGAIRLGVLNGHRSTPGLPTRSQLGQLFALAEGVTAILTTPDGIHDMGTNNPIPLHRAVIHQATGALTVLLDIPIDQALARLRAYAFTHNLALLDVAHAVVHHQDTLDKPPG</sequence>
<keyword evidence="5" id="KW-1185">Reference proteome</keyword>
<dbReference type="Gene3D" id="3.30.450.40">
    <property type="match status" value="1"/>
</dbReference>
<organism evidence="4 5">
    <name type="scientific">Streptomyces kanamyceticus</name>
    <dbReference type="NCBI Taxonomy" id="1967"/>
    <lineage>
        <taxon>Bacteria</taxon>
        <taxon>Bacillati</taxon>
        <taxon>Actinomycetota</taxon>
        <taxon>Actinomycetes</taxon>
        <taxon>Kitasatosporales</taxon>
        <taxon>Streptomycetaceae</taxon>
        <taxon>Streptomyces</taxon>
    </lineage>
</organism>
<dbReference type="Pfam" id="PF03861">
    <property type="entry name" value="ANTAR"/>
    <property type="match status" value="1"/>
</dbReference>
<dbReference type="InterPro" id="IPR036388">
    <property type="entry name" value="WH-like_DNA-bd_sf"/>
</dbReference>
<dbReference type="InterPro" id="IPR029016">
    <property type="entry name" value="GAF-like_dom_sf"/>
</dbReference>
<dbReference type="SMART" id="SM01012">
    <property type="entry name" value="ANTAR"/>
    <property type="match status" value="1"/>
</dbReference>
<dbReference type="SUPFAM" id="SSF55781">
    <property type="entry name" value="GAF domain-like"/>
    <property type="match status" value="1"/>
</dbReference>
<dbReference type="AlphaFoldDB" id="A0A5J6GLC0"/>
<name>A0A5J6GLC0_STRKN</name>
<dbReference type="Gene3D" id="1.10.10.10">
    <property type="entry name" value="Winged helix-like DNA-binding domain superfamily/Winged helix DNA-binding domain"/>
    <property type="match status" value="1"/>
</dbReference>
<keyword evidence="2" id="KW-0804">Transcription</keyword>
<dbReference type="KEGG" id="ska:CP970_42425"/>
<gene>
    <name evidence="4" type="ORF">CP970_42425</name>
</gene>
<dbReference type="Proteomes" id="UP000325529">
    <property type="component" value="Chromosome"/>
</dbReference>
<dbReference type="EMBL" id="CP023699">
    <property type="protein sequence ID" value="QEU96720.1"/>
    <property type="molecule type" value="Genomic_DNA"/>
</dbReference>
<dbReference type="GO" id="GO:0003723">
    <property type="term" value="F:RNA binding"/>
    <property type="evidence" value="ECO:0007669"/>
    <property type="project" value="InterPro"/>
</dbReference>
<feature type="domain" description="ANTAR" evidence="3">
    <location>
        <begin position="165"/>
        <end position="236"/>
    </location>
</feature>
<proteinExistence type="predicted"/>
<reference evidence="4 5" key="1">
    <citation type="submission" date="2017-09" db="EMBL/GenBank/DDBJ databases">
        <authorList>
            <person name="Lee N."/>
            <person name="Cho B.-K."/>
        </authorList>
    </citation>
    <scope>NUCLEOTIDE SEQUENCE [LARGE SCALE GENOMIC DNA]</scope>
    <source>
        <strain evidence="4 5">ATCC 12853</strain>
    </source>
</reference>
<keyword evidence="1" id="KW-0805">Transcription regulation</keyword>
<protein>
    <submittedName>
        <fullName evidence="4">ANTAR domain-containing protein</fullName>
    </submittedName>
</protein>
<evidence type="ECO:0000256" key="2">
    <source>
        <dbReference type="ARBA" id="ARBA00023163"/>
    </source>
</evidence>
<dbReference type="InterPro" id="IPR003018">
    <property type="entry name" value="GAF"/>
</dbReference>
<evidence type="ECO:0000256" key="1">
    <source>
        <dbReference type="ARBA" id="ARBA00023015"/>
    </source>
</evidence>
<accession>A0A5J6GLC0</accession>
<dbReference type="Pfam" id="PF13185">
    <property type="entry name" value="GAF_2"/>
    <property type="match status" value="1"/>
</dbReference>
<evidence type="ECO:0000313" key="4">
    <source>
        <dbReference type="EMBL" id="QEU96720.1"/>
    </source>
</evidence>
<dbReference type="InterPro" id="IPR005561">
    <property type="entry name" value="ANTAR"/>
</dbReference>